<feature type="region of interest" description="Disordered" evidence="1">
    <location>
        <begin position="54"/>
        <end position="75"/>
    </location>
</feature>
<protein>
    <submittedName>
        <fullName evidence="3">Cell division cycle 20.1, cofactor of APC complex</fullName>
    </submittedName>
</protein>
<evidence type="ECO:0000256" key="1">
    <source>
        <dbReference type="SAM" id="MobiDB-lite"/>
    </source>
</evidence>
<keyword evidence="3" id="KW-0131">Cell cycle</keyword>
<name>A0ABM0UHK9_CAMSA</name>
<accession>A0ABM0UHK9</accession>
<keyword evidence="3" id="KW-0132">Cell division</keyword>
<organism evidence="2 3">
    <name type="scientific">Camelina sativa</name>
    <name type="common">False flax</name>
    <name type="synonym">Myagrum sativum</name>
    <dbReference type="NCBI Taxonomy" id="90675"/>
    <lineage>
        <taxon>Eukaryota</taxon>
        <taxon>Viridiplantae</taxon>
        <taxon>Streptophyta</taxon>
        <taxon>Embryophyta</taxon>
        <taxon>Tracheophyta</taxon>
        <taxon>Spermatophyta</taxon>
        <taxon>Magnoliopsida</taxon>
        <taxon>eudicotyledons</taxon>
        <taxon>Gunneridae</taxon>
        <taxon>Pentapetalae</taxon>
        <taxon>rosids</taxon>
        <taxon>malvids</taxon>
        <taxon>Brassicales</taxon>
        <taxon>Brassicaceae</taxon>
        <taxon>Camelineae</taxon>
        <taxon>Camelina</taxon>
    </lineage>
</organism>
<dbReference type="GO" id="GO:0051301">
    <property type="term" value="P:cell division"/>
    <property type="evidence" value="ECO:0007669"/>
    <property type="project" value="UniProtKB-KW"/>
</dbReference>
<reference evidence="2" key="1">
    <citation type="journal article" date="2014" name="Nat. Commun.">
        <title>The emerging biofuel crop Camelina sativa retains a highly undifferentiated hexaploid genome structure.</title>
        <authorList>
            <person name="Kagale S."/>
            <person name="Koh C."/>
            <person name="Nixon J."/>
            <person name="Bollina V."/>
            <person name="Clarke W.E."/>
            <person name="Tuteja R."/>
            <person name="Spillane C."/>
            <person name="Robinson S.J."/>
            <person name="Links M.G."/>
            <person name="Clarke C."/>
            <person name="Higgins E.E."/>
            <person name="Huebert T."/>
            <person name="Sharpe A.G."/>
            <person name="Parkin I.A."/>
        </authorList>
    </citation>
    <scope>NUCLEOTIDE SEQUENCE [LARGE SCALE GENOMIC DNA]</scope>
    <source>
        <strain evidence="2">cv. DH55</strain>
    </source>
</reference>
<dbReference type="GeneID" id="104724472"/>
<dbReference type="RefSeq" id="XP_010441264.1">
    <property type="nucleotide sequence ID" value="XM_010442962.2"/>
</dbReference>
<keyword evidence="2" id="KW-1185">Reference proteome</keyword>
<proteinExistence type="predicted"/>
<dbReference type="Proteomes" id="UP000694864">
    <property type="component" value="Chromosome 11"/>
</dbReference>
<feature type="compositionally biased region" description="Low complexity" evidence="1">
    <location>
        <begin position="66"/>
        <end position="75"/>
    </location>
</feature>
<gene>
    <name evidence="3" type="primary">LOC104724472</name>
</gene>
<evidence type="ECO:0000313" key="3">
    <source>
        <dbReference type="RefSeq" id="XP_010441264.1"/>
    </source>
</evidence>
<reference evidence="3" key="2">
    <citation type="submission" date="2025-08" db="UniProtKB">
        <authorList>
            <consortium name="RefSeq"/>
        </authorList>
    </citation>
    <scope>IDENTIFICATION</scope>
    <source>
        <tissue evidence="3">Leaf</tissue>
    </source>
</reference>
<evidence type="ECO:0000313" key="2">
    <source>
        <dbReference type="Proteomes" id="UP000694864"/>
    </source>
</evidence>
<sequence>MDTGLNSSSSYLKAQTRCLIQRSFLPKDTSKENLDRFIPNRSAMDFDFAYSQLMERPNRNDQEQTSSSSGNSSQPSLCFCALPTA</sequence>